<dbReference type="EMBL" id="JACSPR010000005">
    <property type="protein sequence ID" value="MBD8030282.1"/>
    <property type="molecule type" value="Genomic_DNA"/>
</dbReference>
<dbReference type="Proteomes" id="UP000650224">
    <property type="component" value="Unassembled WGS sequence"/>
</dbReference>
<evidence type="ECO:0000313" key="1">
    <source>
        <dbReference type="EMBL" id="MBD8030282.1"/>
    </source>
</evidence>
<reference evidence="1 2" key="1">
    <citation type="submission" date="2020-08" db="EMBL/GenBank/DDBJ databases">
        <title>A Genomic Blueprint of the Chicken Gut Microbiome.</title>
        <authorList>
            <person name="Gilroy R."/>
            <person name="Ravi A."/>
            <person name="Getino M."/>
            <person name="Pursley I."/>
            <person name="Horton D.L."/>
            <person name="Alikhan N.-F."/>
            <person name="Baker D."/>
            <person name="Gharbi K."/>
            <person name="Hall N."/>
            <person name="Watson M."/>
            <person name="Adriaenssens E.M."/>
            <person name="Foster-Nyarko E."/>
            <person name="Jarju S."/>
            <person name="Secka A."/>
            <person name="Antonio M."/>
            <person name="Oren A."/>
            <person name="Chaudhuri R."/>
            <person name="La Ragione R.M."/>
            <person name="Hildebrand F."/>
            <person name="Pallen M.J."/>
        </authorList>
    </citation>
    <scope>NUCLEOTIDE SEQUENCE [LARGE SCALE GENOMIC DNA]</scope>
    <source>
        <strain evidence="1 2">Sa1YVA5</strain>
    </source>
</reference>
<proteinExistence type="predicted"/>
<keyword evidence="2" id="KW-1185">Reference proteome</keyword>
<dbReference type="AlphaFoldDB" id="A0A8I0HMX8"/>
<name>A0A8I0HMX8_9CORY</name>
<organism evidence="1 2">
    <name type="scientific">Corynebacterium gallinarum</name>
    <dbReference type="NCBI Taxonomy" id="2762214"/>
    <lineage>
        <taxon>Bacteria</taxon>
        <taxon>Bacillati</taxon>
        <taxon>Actinomycetota</taxon>
        <taxon>Actinomycetes</taxon>
        <taxon>Mycobacteriales</taxon>
        <taxon>Corynebacteriaceae</taxon>
        <taxon>Corynebacterium</taxon>
    </lineage>
</organism>
<dbReference type="RefSeq" id="WP_191733512.1">
    <property type="nucleotide sequence ID" value="NZ_JACSPR010000005.1"/>
</dbReference>
<comment type="caution">
    <text evidence="1">The sequence shown here is derived from an EMBL/GenBank/DDBJ whole genome shotgun (WGS) entry which is preliminary data.</text>
</comment>
<accession>A0A8I0HMX8</accession>
<evidence type="ECO:0000313" key="2">
    <source>
        <dbReference type="Proteomes" id="UP000650224"/>
    </source>
</evidence>
<sequence length="150" mass="16371">MSKKLQDGLTALIRSKAIEDNPAPKSHKFATKAEFRAARAAWQAENAKKTPKPLPHGLYAEYPAKASPHLPEIAPGWGRSLLAGYLRALDGANAWVVNPTVEGNAYVATPTTLTETDSAELEQLKGYGFRVLITFTDSPRITITEPQEEI</sequence>
<protein>
    <submittedName>
        <fullName evidence="1">Uncharacterized protein</fullName>
    </submittedName>
</protein>
<gene>
    <name evidence="1" type="ORF">H9627_08095</name>
</gene>